<feature type="transmembrane region" description="Helical" evidence="1">
    <location>
        <begin position="36"/>
        <end position="54"/>
    </location>
</feature>
<comment type="caution">
    <text evidence="3">The sequence shown here is derived from an EMBL/GenBank/DDBJ whole genome shotgun (WGS) entry which is preliminary data.</text>
</comment>
<keyword evidence="1" id="KW-0812">Transmembrane</keyword>
<feature type="domain" description="Urease accessory protein UreH-like transmembrane" evidence="2">
    <location>
        <begin position="1"/>
        <end position="202"/>
    </location>
</feature>
<feature type="transmembrane region" description="Helical" evidence="1">
    <location>
        <begin position="188"/>
        <end position="208"/>
    </location>
</feature>
<dbReference type="Proteomes" id="UP000295361">
    <property type="component" value="Unassembled WGS sequence"/>
</dbReference>
<evidence type="ECO:0000313" key="4">
    <source>
        <dbReference type="Proteomes" id="UP000295361"/>
    </source>
</evidence>
<organism evidence="3 4">
    <name type="scientific">Roseateles toxinivorans</name>
    <dbReference type="NCBI Taxonomy" id="270368"/>
    <lineage>
        <taxon>Bacteria</taxon>
        <taxon>Pseudomonadati</taxon>
        <taxon>Pseudomonadota</taxon>
        <taxon>Betaproteobacteria</taxon>
        <taxon>Burkholderiales</taxon>
        <taxon>Sphaerotilaceae</taxon>
        <taxon>Roseateles</taxon>
    </lineage>
</organism>
<dbReference type="Pfam" id="PF13386">
    <property type="entry name" value="DsbD_2"/>
    <property type="match status" value="1"/>
</dbReference>
<dbReference type="AlphaFoldDB" id="A0A4R6QSC8"/>
<gene>
    <name evidence="3" type="ORF">DES47_101492</name>
</gene>
<reference evidence="3 4" key="1">
    <citation type="submission" date="2019-03" db="EMBL/GenBank/DDBJ databases">
        <title>Genomic Encyclopedia of Type Strains, Phase IV (KMG-IV): sequencing the most valuable type-strain genomes for metagenomic binning, comparative biology and taxonomic classification.</title>
        <authorList>
            <person name="Goeker M."/>
        </authorList>
    </citation>
    <scope>NUCLEOTIDE SEQUENCE [LARGE SCALE GENOMIC DNA]</scope>
    <source>
        <strain evidence="3 4">DSM 16998</strain>
    </source>
</reference>
<keyword evidence="4" id="KW-1185">Reference proteome</keyword>
<feature type="transmembrane region" description="Helical" evidence="1">
    <location>
        <begin position="123"/>
        <end position="146"/>
    </location>
</feature>
<feature type="transmembrane region" description="Helical" evidence="1">
    <location>
        <begin position="66"/>
        <end position="83"/>
    </location>
</feature>
<sequence>MGLAGSPHCAAMCGAACAGVTQGRAPARLSFHVGRLLSYALGGAVAAASVGAMAQLAQASAALRPFWVLLHMAVLLLGLSLMWRGRQPAWMMGVGQQLAPGSVATGGLATVRWMPRSAPLRSGAAGLAWIAWPCGLLQSALVLAALASTPAWGAAVMSGFALTSSLGLLLGPALLWRLLGVKDAELGMVWAIRLAGLALVLSSTWALGHGVWAQIAAFCSRAF</sequence>
<evidence type="ECO:0000313" key="3">
    <source>
        <dbReference type="EMBL" id="TDP74434.1"/>
    </source>
</evidence>
<keyword evidence="1" id="KW-1133">Transmembrane helix</keyword>
<dbReference type="OrthoDB" id="9155091at2"/>
<dbReference type="EMBL" id="SNXS01000001">
    <property type="protein sequence ID" value="TDP74434.1"/>
    <property type="molecule type" value="Genomic_DNA"/>
</dbReference>
<accession>A0A4R6QSC8</accession>
<proteinExistence type="predicted"/>
<evidence type="ECO:0000256" key="1">
    <source>
        <dbReference type="SAM" id="Phobius"/>
    </source>
</evidence>
<dbReference type="InParanoid" id="A0A4R6QSC8"/>
<keyword evidence="1" id="KW-0472">Membrane</keyword>
<evidence type="ECO:0000259" key="2">
    <source>
        <dbReference type="Pfam" id="PF13386"/>
    </source>
</evidence>
<dbReference type="InterPro" id="IPR039447">
    <property type="entry name" value="UreH-like_TM_dom"/>
</dbReference>
<feature type="transmembrane region" description="Helical" evidence="1">
    <location>
        <begin position="152"/>
        <end position="176"/>
    </location>
</feature>
<protein>
    <recommendedName>
        <fullName evidence="2">Urease accessory protein UreH-like transmembrane domain-containing protein</fullName>
    </recommendedName>
</protein>
<dbReference type="RefSeq" id="WP_133699695.1">
    <property type="nucleotide sequence ID" value="NZ_SNXS01000001.1"/>
</dbReference>
<name>A0A4R6QSC8_9BURK</name>